<sequence length="366" mass="40689">MKENWRTLLDKGVFHFFKDIVKISLFHPSWWRATFFLLISQIQSARKRLASQKKGIMVPPFMILSVTDKCNLKCAGCYAKALHPAKKESLKTERLVELLSEAHKLGVSSVLLAGGEPLTRPDLLSMTRKFPSLGFALFTNGTLLDEEKVRELRHHRHVVPIISLEGHKTATDARRGSGVYDACKSAIALCKKNSLLFGCSVTVDRENFSETINSTWISAMYSEGCRFFVFVEYVPVDNSASAKAITIEQRTRLATTAAALHRQYNALFIVFPGDEAEYGGCLAAGRGFIHINASGDLEPCPFAPFSDRSLAQGSLENALRSPLFEKIRNGHASLRETEGGCALWREREWVASLVDAEKSPLHPSCP</sequence>
<dbReference type="InterPro" id="IPR058240">
    <property type="entry name" value="rSAM_sf"/>
</dbReference>
<dbReference type="AlphaFoldDB" id="A0A1F7F5P6"/>
<dbReference type="GO" id="GO:0051536">
    <property type="term" value="F:iron-sulfur cluster binding"/>
    <property type="evidence" value="ECO:0007669"/>
    <property type="project" value="UniProtKB-KW"/>
</dbReference>
<comment type="caution">
    <text evidence="6">The sequence shown here is derived from an EMBL/GenBank/DDBJ whole genome shotgun (WGS) entry which is preliminary data.</text>
</comment>
<dbReference type="PROSITE" id="PS51918">
    <property type="entry name" value="RADICAL_SAM"/>
    <property type="match status" value="1"/>
</dbReference>
<proteinExistence type="predicted"/>
<dbReference type="GO" id="GO:0003824">
    <property type="term" value="F:catalytic activity"/>
    <property type="evidence" value="ECO:0007669"/>
    <property type="project" value="InterPro"/>
</dbReference>
<protein>
    <recommendedName>
        <fullName evidence="5">Radical SAM core domain-containing protein</fullName>
    </recommendedName>
</protein>
<name>A0A1F7F5P6_UNCRA</name>
<dbReference type="SFLD" id="SFLDG01067">
    <property type="entry name" value="SPASM/twitch_domain_containing"/>
    <property type="match status" value="1"/>
</dbReference>
<dbReference type="Proteomes" id="UP000179243">
    <property type="component" value="Unassembled WGS sequence"/>
</dbReference>
<dbReference type="Gene3D" id="3.20.20.70">
    <property type="entry name" value="Aldolase class I"/>
    <property type="match status" value="1"/>
</dbReference>
<dbReference type="EMBL" id="MFYX01000118">
    <property type="protein sequence ID" value="OGK01836.1"/>
    <property type="molecule type" value="Genomic_DNA"/>
</dbReference>
<evidence type="ECO:0000313" key="7">
    <source>
        <dbReference type="Proteomes" id="UP000179243"/>
    </source>
</evidence>
<evidence type="ECO:0000256" key="4">
    <source>
        <dbReference type="ARBA" id="ARBA00023014"/>
    </source>
</evidence>
<dbReference type="InterPro" id="IPR007197">
    <property type="entry name" value="rSAM"/>
</dbReference>
<dbReference type="SFLD" id="SFLDS00029">
    <property type="entry name" value="Radical_SAM"/>
    <property type="match status" value="1"/>
</dbReference>
<dbReference type="PANTHER" id="PTHR43524">
    <property type="entry name" value="RADICAL SAM SUPERFAMILY PROTEIN"/>
    <property type="match status" value="1"/>
</dbReference>
<gene>
    <name evidence="6" type="ORF">A2519_03140</name>
</gene>
<keyword evidence="4" id="KW-0411">Iron-sulfur</keyword>
<dbReference type="CDD" id="cd01335">
    <property type="entry name" value="Radical_SAM"/>
    <property type="match status" value="1"/>
</dbReference>
<dbReference type="InterPro" id="IPR013785">
    <property type="entry name" value="Aldolase_TIM"/>
</dbReference>
<accession>A0A1F7F5P6</accession>
<dbReference type="SUPFAM" id="SSF102114">
    <property type="entry name" value="Radical SAM enzymes"/>
    <property type="match status" value="1"/>
</dbReference>
<evidence type="ECO:0000256" key="3">
    <source>
        <dbReference type="ARBA" id="ARBA00023004"/>
    </source>
</evidence>
<evidence type="ECO:0000256" key="1">
    <source>
        <dbReference type="ARBA" id="ARBA00022691"/>
    </source>
</evidence>
<dbReference type="GO" id="GO:0046872">
    <property type="term" value="F:metal ion binding"/>
    <property type="evidence" value="ECO:0007669"/>
    <property type="project" value="UniProtKB-KW"/>
</dbReference>
<feature type="domain" description="Radical SAM core" evidence="5">
    <location>
        <begin position="54"/>
        <end position="265"/>
    </location>
</feature>
<organism evidence="6 7">
    <name type="scientific">Candidatus Raymondbacteria bacterium RIFOXYD12_FULL_49_13</name>
    <dbReference type="NCBI Taxonomy" id="1817890"/>
    <lineage>
        <taxon>Bacteria</taxon>
        <taxon>Raymondiibacteriota</taxon>
    </lineage>
</organism>
<keyword evidence="3" id="KW-0408">Iron</keyword>
<evidence type="ECO:0000259" key="5">
    <source>
        <dbReference type="PROSITE" id="PS51918"/>
    </source>
</evidence>
<dbReference type="SFLD" id="SFLDG01386">
    <property type="entry name" value="main_SPASM_domain-containing"/>
    <property type="match status" value="1"/>
</dbReference>
<dbReference type="PANTHER" id="PTHR43524:SF1">
    <property type="entry name" value="RADICAL SAM SUPERFAMILY PROTEIN"/>
    <property type="match status" value="1"/>
</dbReference>
<dbReference type="Pfam" id="PF04055">
    <property type="entry name" value="Radical_SAM"/>
    <property type="match status" value="1"/>
</dbReference>
<evidence type="ECO:0000313" key="6">
    <source>
        <dbReference type="EMBL" id="OGK01836.1"/>
    </source>
</evidence>
<keyword evidence="1" id="KW-0949">S-adenosyl-L-methionine</keyword>
<evidence type="ECO:0000256" key="2">
    <source>
        <dbReference type="ARBA" id="ARBA00022723"/>
    </source>
</evidence>
<keyword evidence="2" id="KW-0479">Metal-binding</keyword>
<reference evidence="6 7" key="1">
    <citation type="journal article" date="2016" name="Nat. Commun.">
        <title>Thousands of microbial genomes shed light on interconnected biogeochemical processes in an aquifer system.</title>
        <authorList>
            <person name="Anantharaman K."/>
            <person name="Brown C.T."/>
            <person name="Hug L.A."/>
            <person name="Sharon I."/>
            <person name="Castelle C.J."/>
            <person name="Probst A.J."/>
            <person name="Thomas B.C."/>
            <person name="Singh A."/>
            <person name="Wilkins M.J."/>
            <person name="Karaoz U."/>
            <person name="Brodie E.L."/>
            <person name="Williams K.H."/>
            <person name="Hubbard S.S."/>
            <person name="Banfield J.F."/>
        </authorList>
    </citation>
    <scope>NUCLEOTIDE SEQUENCE [LARGE SCALE GENOMIC DNA]</scope>
</reference>